<dbReference type="AlphaFoldDB" id="A0A101M200"/>
<gene>
    <name evidence="1" type="ORF">ABT39_MTgene3986</name>
</gene>
<protein>
    <submittedName>
        <fullName evidence="1">Uncharacterized protein</fullName>
    </submittedName>
</protein>
<comment type="caution">
    <text evidence="1">The sequence shown here is derived from an EMBL/GenBank/DDBJ whole genome shotgun (WGS) entry which is preliminary data.</text>
</comment>
<reference evidence="1" key="1">
    <citation type="journal article" date="2015" name="Genome Biol. Evol.">
        <title>Organellar Genomes of White Spruce (Picea glauca): Assembly and Annotation.</title>
        <authorList>
            <person name="Jackman S.D."/>
            <person name="Warren R.L."/>
            <person name="Gibb E.A."/>
            <person name="Vandervalk B.P."/>
            <person name="Mohamadi H."/>
            <person name="Chu J."/>
            <person name="Raymond A."/>
            <person name="Pleasance S."/>
            <person name="Coope R."/>
            <person name="Wildung M.R."/>
            <person name="Ritland C.E."/>
            <person name="Bousquet J."/>
            <person name="Jones S.J."/>
            <person name="Bohlmann J."/>
            <person name="Birol I."/>
        </authorList>
    </citation>
    <scope>NUCLEOTIDE SEQUENCE [LARGE SCALE GENOMIC DNA]</scope>
    <source>
        <tissue evidence="1">Flushing bud</tissue>
    </source>
</reference>
<evidence type="ECO:0000313" key="1">
    <source>
        <dbReference type="EMBL" id="KUM49437.1"/>
    </source>
</evidence>
<geneLocation type="mitochondrion" evidence="1"/>
<proteinExistence type="predicted"/>
<keyword evidence="1" id="KW-0496">Mitochondrion</keyword>
<name>A0A101M200_PICGL</name>
<organism evidence="1">
    <name type="scientific">Picea glauca</name>
    <name type="common">White spruce</name>
    <name type="synonym">Pinus glauca</name>
    <dbReference type="NCBI Taxonomy" id="3330"/>
    <lineage>
        <taxon>Eukaryota</taxon>
        <taxon>Viridiplantae</taxon>
        <taxon>Streptophyta</taxon>
        <taxon>Embryophyta</taxon>
        <taxon>Tracheophyta</taxon>
        <taxon>Spermatophyta</taxon>
        <taxon>Pinopsida</taxon>
        <taxon>Pinidae</taxon>
        <taxon>Conifers I</taxon>
        <taxon>Pinales</taxon>
        <taxon>Pinaceae</taxon>
        <taxon>Picea</taxon>
    </lineage>
</organism>
<accession>A0A101M200</accession>
<dbReference type="EMBL" id="LKAM01000003">
    <property type="protein sequence ID" value="KUM49437.1"/>
    <property type="molecule type" value="Genomic_DNA"/>
</dbReference>
<sequence length="67" mass="7567">MWPTVVEGPGHVDNSLKVSPVWRLTIMMERGFACPWSSTGYGTLTPRRMDIRDAKMSCSRACYKPFG</sequence>